<accession>A0AA39WNZ4</accession>
<dbReference type="AlphaFoldDB" id="A0AA39WNZ4"/>
<sequence>MYSQSGAPRLNAADLPEDILRCIFDYFVGHPNHPVGPRCDDDFRTLQTLRSVCRSFCNVASPLLIPTLRASISPESLRRIEHVTKSPLIAAGIRTIQISTAYRPKELAEDVKAYTDLQRKALRSLERACDWYTEFMDEIPKDERNGDEDEILKAMHIYFEMDWAWRAWAQNEDGDPPSDNRDRHIALLSESFDEYRRLQREQERLLMDGTFVATLAACISRLPSLRRVCFLDQADVNPDDFSQRDNLTVLANDHAKFRQLLVAPHTWAALEDLDHPPDIPAVKLLWQLPMAMHANGTPVPAISISRMPILSNFNYLCATSNDSDGWSALTAAFSTVESIHLSAGNHVVIRKEHMSPEAQSHFAGYLSALLSSPLLQSIHIDLYSLQINTGNPIAHRDGLNTQMFNPIGPAFAKLRSPDLRELILNGASLTQDELERCFRGVGTKLQRIHVSAAGVSGGGGWAHALDILRGKVTDSSSSSKKCSVYFSRLCGGGFEKLKAPPRQRGTEQEERLAYALSWGEPQGPAEKQEERDLWAAAGRYVAGEEEVNPLVGLEVGGKREV</sequence>
<proteinExistence type="predicted"/>
<keyword evidence="2" id="KW-1185">Reference proteome</keyword>
<dbReference type="CDD" id="cd09917">
    <property type="entry name" value="F-box_SF"/>
    <property type="match status" value="1"/>
</dbReference>
<protein>
    <recommendedName>
        <fullName evidence="3">F-box domain-containing protein</fullName>
    </recommendedName>
</protein>
<organism evidence="1 2">
    <name type="scientific">Immersiella caudata</name>
    <dbReference type="NCBI Taxonomy" id="314043"/>
    <lineage>
        <taxon>Eukaryota</taxon>
        <taxon>Fungi</taxon>
        <taxon>Dikarya</taxon>
        <taxon>Ascomycota</taxon>
        <taxon>Pezizomycotina</taxon>
        <taxon>Sordariomycetes</taxon>
        <taxon>Sordariomycetidae</taxon>
        <taxon>Sordariales</taxon>
        <taxon>Lasiosphaeriaceae</taxon>
        <taxon>Immersiella</taxon>
    </lineage>
</organism>
<reference evidence="1" key="1">
    <citation type="submission" date="2023-06" db="EMBL/GenBank/DDBJ databases">
        <title>Genome-scale phylogeny and comparative genomics of the fungal order Sordariales.</title>
        <authorList>
            <consortium name="Lawrence Berkeley National Laboratory"/>
            <person name="Hensen N."/>
            <person name="Bonometti L."/>
            <person name="Westerberg I."/>
            <person name="Brannstrom I.O."/>
            <person name="Guillou S."/>
            <person name="Cros-Aarteil S."/>
            <person name="Calhoun S."/>
            <person name="Haridas S."/>
            <person name="Kuo A."/>
            <person name="Mondo S."/>
            <person name="Pangilinan J."/>
            <person name="Riley R."/>
            <person name="Labutti K."/>
            <person name="Andreopoulos B."/>
            <person name="Lipzen A."/>
            <person name="Chen C."/>
            <person name="Yanf M."/>
            <person name="Daum C."/>
            <person name="Ng V."/>
            <person name="Clum A."/>
            <person name="Steindorff A."/>
            <person name="Ohm R."/>
            <person name="Martin F."/>
            <person name="Silar P."/>
            <person name="Natvig D."/>
            <person name="Lalanne C."/>
            <person name="Gautier V."/>
            <person name="Ament-Velasquez S.L."/>
            <person name="Kruys A."/>
            <person name="Hutchinson M.I."/>
            <person name="Powell A.J."/>
            <person name="Barry K."/>
            <person name="Miller A.N."/>
            <person name="Grigoriev I.V."/>
            <person name="Debuchy R."/>
            <person name="Gladieux P."/>
            <person name="Thoren M.H."/>
            <person name="Johannesson H."/>
        </authorList>
    </citation>
    <scope>NUCLEOTIDE SEQUENCE</scope>
    <source>
        <strain evidence="1">CBS 606.72</strain>
    </source>
</reference>
<dbReference type="Proteomes" id="UP001175000">
    <property type="component" value="Unassembled WGS sequence"/>
</dbReference>
<evidence type="ECO:0000313" key="1">
    <source>
        <dbReference type="EMBL" id="KAK0618926.1"/>
    </source>
</evidence>
<name>A0AA39WNZ4_9PEZI</name>
<evidence type="ECO:0008006" key="3">
    <source>
        <dbReference type="Google" id="ProtNLM"/>
    </source>
</evidence>
<gene>
    <name evidence="1" type="ORF">B0T14DRAFT_602861</name>
</gene>
<evidence type="ECO:0000313" key="2">
    <source>
        <dbReference type="Proteomes" id="UP001175000"/>
    </source>
</evidence>
<comment type="caution">
    <text evidence="1">The sequence shown here is derived from an EMBL/GenBank/DDBJ whole genome shotgun (WGS) entry which is preliminary data.</text>
</comment>
<dbReference type="EMBL" id="JAULSU010000004">
    <property type="protein sequence ID" value="KAK0618926.1"/>
    <property type="molecule type" value="Genomic_DNA"/>
</dbReference>